<dbReference type="Proteomes" id="UP000192815">
    <property type="component" value="Unassembled WGS sequence"/>
</dbReference>
<name>A0A1X0N9C6_9PSED</name>
<dbReference type="EMBL" id="MUIO01000021">
    <property type="protein sequence ID" value="ORC60246.1"/>
    <property type="molecule type" value="Genomic_DNA"/>
</dbReference>
<proteinExistence type="predicted"/>
<evidence type="ECO:0000313" key="1">
    <source>
        <dbReference type="EMBL" id="ORC60246.1"/>
    </source>
</evidence>
<dbReference type="OrthoDB" id="6883532at2"/>
<protein>
    <submittedName>
        <fullName evidence="1">Uncharacterized protein</fullName>
    </submittedName>
</protein>
<comment type="caution">
    <text evidence="1">The sequence shown here is derived from an EMBL/GenBank/DDBJ whole genome shotgun (WGS) entry which is preliminary data.</text>
</comment>
<sequence length="122" mass="13607">MEFRKRDGGRLFPPVLPNGDFIGVAHGSHLRQVLFSVRDEGLYGEGVFLLWHEITGVSITDEKGFQIRSGKYASGGIGFYAGASALLDLTGEIVTRIDGYTIDYCLMNRISYESKRQVQPIY</sequence>
<dbReference type="AlphaFoldDB" id="A0A1X0N9C6"/>
<dbReference type="RefSeq" id="WP_083182194.1">
    <property type="nucleotide sequence ID" value="NZ_CBCRZR010000007.1"/>
</dbReference>
<evidence type="ECO:0000313" key="2">
    <source>
        <dbReference type="Proteomes" id="UP000192815"/>
    </source>
</evidence>
<gene>
    <name evidence="1" type="ORF">BZK31_08005</name>
</gene>
<accession>A0A1X0N9C6</accession>
<reference evidence="2" key="1">
    <citation type="submission" date="2017-02" db="EMBL/GenBank/DDBJ databases">
        <title>Pseudomonas floridae sp. nov., a novel pathogenic bacterial species isolated from tomato.</title>
        <authorList>
            <person name="Timilsina S."/>
            <person name="Vallad G.E."/>
            <person name="Jones J.B."/>
        </authorList>
    </citation>
    <scope>NUCLEOTIDE SEQUENCE [LARGE SCALE GENOMIC DNA]</scope>
    <source>
        <strain evidence="2">GEV388</strain>
    </source>
</reference>
<keyword evidence="2" id="KW-1185">Reference proteome</keyword>
<organism evidence="1 2">
    <name type="scientific">Pseudomonas floridensis</name>
    <dbReference type="NCBI Taxonomy" id="1958950"/>
    <lineage>
        <taxon>Bacteria</taxon>
        <taxon>Pseudomonadati</taxon>
        <taxon>Pseudomonadota</taxon>
        <taxon>Gammaproteobacteria</taxon>
        <taxon>Pseudomonadales</taxon>
        <taxon>Pseudomonadaceae</taxon>
        <taxon>Pseudomonas</taxon>
    </lineage>
</organism>